<keyword evidence="2 4" id="KW-0012">Acyltransferase</keyword>
<dbReference type="Proteomes" id="UP001595973">
    <property type="component" value="Unassembled WGS sequence"/>
</dbReference>
<reference evidence="5" key="1">
    <citation type="journal article" date="2019" name="Int. J. Syst. Evol. Microbiol.">
        <title>The Global Catalogue of Microorganisms (GCM) 10K type strain sequencing project: providing services to taxonomists for standard genome sequencing and annotation.</title>
        <authorList>
            <consortium name="The Broad Institute Genomics Platform"/>
            <consortium name="The Broad Institute Genome Sequencing Center for Infectious Disease"/>
            <person name="Wu L."/>
            <person name="Ma J."/>
        </authorList>
    </citation>
    <scope>NUCLEOTIDE SEQUENCE [LARGE SCALE GENOMIC DNA]</scope>
    <source>
        <strain evidence="5">CGMCC 4.7283</strain>
    </source>
</reference>
<accession>A0ABV9KIX6</accession>
<comment type="caution">
    <text evidence="4">The sequence shown here is derived from an EMBL/GenBank/DDBJ whole genome shotgun (WGS) entry which is preliminary data.</text>
</comment>
<dbReference type="InterPro" id="IPR050832">
    <property type="entry name" value="Bact_Acetyltransf"/>
</dbReference>
<dbReference type="InterPro" id="IPR016181">
    <property type="entry name" value="Acyl_CoA_acyltransferase"/>
</dbReference>
<sequence>MIATRHLPDDPALPEVLALIRAEFAYMDGRVDPPSSMQRLGLEAVQRQCREGEVWSLGDPIVACMFLTPMPGRLYLGKLAVSGSARGNGLAARLVGIARERAAALGFDTVELQTRIELVENHAAFARVGFVKTAETSHEGYDRVTSITMQLPVRSDRASG</sequence>
<dbReference type="CDD" id="cd04301">
    <property type="entry name" value="NAT_SF"/>
    <property type="match status" value="1"/>
</dbReference>
<evidence type="ECO:0000259" key="3">
    <source>
        <dbReference type="PROSITE" id="PS51186"/>
    </source>
</evidence>
<dbReference type="PROSITE" id="PS51186">
    <property type="entry name" value="GNAT"/>
    <property type="match status" value="1"/>
</dbReference>
<evidence type="ECO:0000313" key="5">
    <source>
        <dbReference type="Proteomes" id="UP001595973"/>
    </source>
</evidence>
<dbReference type="PANTHER" id="PTHR43877">
    <property type="entry name" value="AMINOALKYLPHOSPHONATE N-ACETYLTRANSFERASE-RELATED-RELATED"/>
    <property type="match status" value="1"/>
</dbReference>
<dbReference type="RefSeq" id="WP_380718660.1">
    <property type="nucleotide sequence ID" value="NZ_JBHSGI010000024.1"/>
</dbReference>
<feature type="domain" description="N-acetyltransferase" evidence="3">
    <location>
        <begin position="2"/>
        <end position="154"/>
    </location>
</feature>
<protein>
    <submittedName>
        <fullName evidence="4">GNAT family N-acetyltransferase</fullName>
        <ecNumber evidence="4">2.3.1.-</ecNumber>
    </submittedName>
</protein>
<dbReference type="SUPFAM" id="SSF55729">
    <property type="entry name" value="Acyl-CoA N-acyltransferases (Nat)"/>
    <property type="match status" value="1"/>
</dbReference>
<keyword evidence="1 4" id="KW-0808">Transferase</keyword>
<organism evidence="4 5">
    <name type="scientific">Seohaeicola nanhaiensis</name>
    <dbReference type="NCBI Taxonomy" id="1387282"/>
    <lineage>
        <taxon>Bacteria</taxon>
        <taxon>Pseudomonadati</taxon>
        <taxon>Pseudomonadota</taxon>
        <taxon>Alphaproteobacteria</taxon>
        <taxon>Rhodobacterales</taxon>
        <taxon>Roseobacteraceae</taxon>
        <taxon>Seohaeicola</taxon>
    </lineage>
</organism>
<gene>
    <name evidence="4" type="ORF">ACFO5X_15955</name>
</gene>
<dbReference type="InterPro" id="IPR000182">
    <property type="entry name" value="GNAT_dom"/>
</dbReference>
<dbReference type="GO" id="GO:0016746">
    <property type="term" value="F:acyltransferase activity"/>
    <property type="evidence" value="ECO:0007669"/>
    <property type="project" value="UniProtKB-KW"/>
</dbReference>
<evidence type="ECO:0000256" key="2">
    <source>
        <dbReference type="ARBA" id="ARBA00023315"/>
    </source>
</evidence>
<evidence type="ECO:0000256" key="1">
    <source>
        <dbReference type="ARBA" id="ARBA00022679"/>
    </source>
</evidence>
<evidence type="ECO:0000313" key="4">
    <source>
        <dbReference type="EMBL" id="MFC4670057.1"/>
    </source>
</evidence>
<dbReference type="Pfam" id="PF00583">
    <property type="entry name" value="Acetyltransf_1"/>
    <property type="match status" value="1"/>
</dbReference>
<keyword evidence="5" id="KW-1185">Reference proteome</keyword>
<dbReference type="EC" id="2.3.1.-" evidence="4"/>
<dbReference type="Gene3D" id="3.40.630.30">
    <property type="match status" value="1"/>
</dbReference>
<dbReference type="EMBL" id="JBHSGI010000024">
    <property type="protein sequence ID" value="MFC4670057.1"/>
    <property type="molecule type" value="Genomic_DNA"/>
</dbReference>
<proteinExistence type="predicted"/>
<name>A0ABV9KIX6_9RHOB</name>